<dbReference type="InterPro" id="IPR035919">
    <property type="entry name" value="EAL_sf"/>
</dbReference>
<sequence>MRYTPTLKLSTRLVSFVTMIVVCAMFILFIGGTLSFKRIGQEYVHHYISGIADVVDSELDNPQAAESMAKWLPKLLQASNVLEMEVTSSSGSLYHFKDTRSVLQSERAQQLSFQLEHHSDYWIHFTVLPPYVGLEYSVGAMSSISLAVLLIVVCLIRGIKWLREQLYGSELLEERGRMILAGRTQDFEKGDLREWPYTASEALDKLIGELKDSRQERSRFDTFIRTHTFLDQLTGAANRVLFDSKLEASLQEAGSFGGIILFRVKSWEEVSAYNDKESVDEFVVEVGQSLSNIVQRFPDVIFSRYYDSDFAILVPHQGSKEIDTLCGQLIKQISKIDPISPLSPDDWCHIGCTIYSEGERRGYILDEAETALRTAQIESVNNWSRFDKKQKKDIARGNVRWRTLFDKTLRASNIQVFSQPCFIIENQQDELLHHELFLRLKDESGAVIKASRFMAAIEQVGYETAMDRVVIQEILSWIKTQNERICYSLNINVLPFKEKAYTRWLRDELLQLPGELRKSISFEFSERSLVKNLDFIRPVIRMISGLGCKIIVHQAGRTIASTHYIKDLDVDYLKLHRSLIKKIDQRQENQLFIRSLIGACMDSKTKVIAVGVENSSEWMALKSLGIDGGQGRLFAKEELLFPKRLASKVTIGRRNRWRQKT</sequence>
<dbReference type="InterPro" id="IPR043128">
    <property type="entry name" value="Rev_trsase/Diguanyl_cyclase"/>
</dbReference>
<dbReference type="SMART" id="SM00052">
    <property type="entry name" value="EAL"/>
    <property type="match status" value="1"/>
</dbReference>
<keyword evidence="1" id="KW-0812">Transmembrane</keyword>
<evidence type="ECO:0000256" key="1">
    <source>
        <dbReference type="SAM" id="Phobius"/>
    </source>
</evidence>
<dbReference type="Pfam" id="PF00563">
    <property type="entry name" value="EAL"/>
    <property type="match status" value="1"/>
</dbReference>
<dbReference type="Pfam" id="PF17157">
    <property type="entry name" value="GAPES4"/>
    <property type="match status" value="1"/>
</dbReference>
<organism evidence="4 5">
    <name type="scientific">Vibrio nigripulchritudo SOn1</name>
    <dbReference type="NCBI Taxonomy" id="1238450"/>
    <lineage>
        <taxon>Bacteria</taxon>
        <taxon>Pseudomonadati</taxon>
        <taxon>Pseudomonadota</taxon>
        <taxon>Gammaproteobacteria</taxon>
        <taxon>Vibrionales</taxon>
        <taxon>Vibrionaceae</taxon>
        <taxon>Vibrio</taxon>
    </lineage>
</organism>
<feature type="transmembrane region" description="Helical" evidence="1">
    <location>
        <begin position="12"/>
        <end position="36"/>
    </location>
</feature>
<dbReference type="PROSITE" id="PS50883">
    <property type="entry name" value="EAL"/>
    <property type="match status" value="1"/>
</dbReference>
<dbReference type="InterPro" id="IPR001633">
    <property type="entry name" value="EAL_dom"/>
</dbReference>
<dbReference type="Gene3D" id="3.20.20.450">
    <property type="entry name" value="EAL domain"/>
    <property type="match status" value="1"/>
</dbReference>
<feature type="domain" description="EAL" evidence="2">
    <location>
        <begin position="398"/>
        <end position="651"/>
    </location>
</feature>
<reference evidence="4 5" key="1">
    <citation type="journal article" date="2013" name="ISME J.">
        <title>Comparative genomics of pathogenic lineages of Vibrio nigripulchritudo identifies virulence-associated traits.</title>
        <authorList>
            <person name="Goudenege D."/>
            <person name="Labreuche Y."/>
            <person name="Krin E."/>
            <person name="Ansquer D."/>
            <person name="Mangenot S."/>
            <person name="Calteau A."/>
            <person name="Medigue C."/>
            <person name="Mazel D."/>
            <person name="Polz M.F."/>
            <person name="Le Roux F."/>
        </authorList>
    </citation>
    <scope>NUCLEOTIDE SEQUENCE [LARGE SCALE GENOMIC DNA]</scope>
    <source>
        <strain evidence="4 5">SOn1</strain>
    </source>
</reference>
<dbReference type="SMART" id="SM00267">
    <property type="entry name" value="GGDEF"/>
    <property type="match status" value="1"/>
</dbReference>
<dbReference type="NCBIfam" id="NF008281">
    <property type="entry name" value="PRK11059.1"/>
    <property type="match status" value="1"/>
</dbReference>
<evidence type="ECO:0000313" key="4">
    <source>
        <dbReference type="EMBL" id="CCO48948.1"/>
    </source>
</evidence>
<dbReference type="SUPFAM" id="SSF55073">
    <property type="entry name" value="Nucleotide cyclase"/>
    <property type="match status" value="1"/>
</dbReference>
<dbReference type="AlphaFoldDB" id="A0AAV2VWH0"/>
<dbReference type="CDD" id="cd01948">
    <property type="entry name" value="EAL"/>
    <property type="match status" value="1"/>
</dbReference>
<dbReference type="RefSeq" id="WP_022613259.1">
    <property type="nucleotide sequence ID" value="NZ_LK391965.1"/>
</dbReference>
<gene>
    <name evidence="4" type="ORF">VIBNISOn1_730008</name>
</gene>
<dbReference type="GO" id="GO:0071111">
    <property type="term" value="F:cyclic-guanylate-specific phosphodiesterase activity"/>
    <property type="evidence" value="ECO:0007669"/>
    <property type="project" value="InterPro"/>
</dbReference>
<proteinExistence type="predicted"/>
<dbReference type="EMBL" id="CAOF01000168">
    <property type="protein sequence ID" value="CCO48948.1"/>
    <property type="molecule type" value="Genomic_DNA"/>
</dbReference>
<dbReference type="PROSITE" id="PS50887">
    <property type="entry name" value="GGDEF"/>
    <property type="match status" value="1"/>
</dbReference>
<dbReference type="InterPro" id="IPR000160">
    <property type="entry name" value="GGDEF_dom"/>
</dbReference>
<dbReference type="Gene3D" id="3.30.70.270">
    <property type="match status" value="1"/>
</dbReference>
<dbReference type="InterPro" id="IPR033423">
    <property type="entry name" value="GAPES4"/>
</dbReference>
<evidence type="ECO:0000259" key="2">
    <source>
        <dbReference type="PROSITE" id="PS50883"/>
    </source>
</evidence>
<evidence type="ECO:0000313" key="5">
    <source>
        <dbReference type="Proteomes" id="UP000018211"/>
    </source>
</evidence>
<dbReference type="PANTHER" id="PTHR33121:SF32">
    <property type="entry name" value="RNASE E SPECIFICITY FACTOR CSRD"/>
    <property type="match status" value="1"/>
</dbReference>
<dbReference type="InterPro" id="IPR050706">
    <property type="entry name" value="Cyclic-di-GMP_PDE-like"/>
</dbReference>
<name>A0AAV2VWH0_9VIBR</name>
<comment type="caution">
    <text evidence="4">The sequence shown here is derived from an EMBL/GenBank/DDBJ whole genome shotgun (WGS) entry which is preliminary data.</text>
</comment>
<dbReference type="Pfam" id="PF00990">
    <property type="entry name" value="GGDEF"/>
    <property type="match status" value="1"/>
</dbReference>
<protein>
    <submittedName>
        <fullName evidence="4">EAL and GGDEF domains protein</fullName>
    </submittedName>
</protein>
<feature type="domain" description="GGDEF" evidence="3">
    <location>
        <begin position="255"/>
        <end position="388"/>
    </location>
</feature>
<dbReference type="SUPFAM" id="SSF141868">
    <property type="entry name" value="EAL domain-like"/>
    <property type="match status" value="1"/>
</dbReference>
<dbReference type="PANTHER" id="PTHR33121">
    <property type="entry name" value="CYCLIC DI-GMP PHOSPHODIESTERASE PDEF"/>
    <property type="match status" value="1"/>
</dbReference>
<accession>A0AAV2VWH0</accession>
<keyword evidence="1" id="KW-0472">Membrane</keyword>
<evidence type="ECO:0000259" key="3">
    <source>
        <dbReference type="PROSITE" id="PS50887"/>
    </source>
</evidence>
<keyword evidence="1" id="KW-1133">Transmembrane helix</keyword>
<dbReference type="Proteomes" id="UP000018211">
    <property type="component" value="Unassembled WGS sequence"/>
</dbReference>
<dbReference type="InterPro" id="IPR029787">
    <property type="entry name" value="Nucleotide_cyclase"/>
</dbReference>